<feature type="compositionally biased region" description="Low complexity" evidence="1">
    <location>
        <begin position="997"/>
        <end position="1006"/>
    </location>
</feature>
<dbReference type="Pfam" id="PF14291">
    <property type="entry name" value="DUF4371"/>
    <property type="match status" value="1"/>
</dbReference>
<feature type="region of interest" description="Disordered" evidence="1">
    <location>
        <begin position="756"/>
        <end position="848"/>
    </location>
</feature>
<feature type="region of interest" description="Disordered" evidence="1">
    <location>
        <begin position="1164"/>
        <end position="1211"/>
    </location>
</feature>
<evidence type="ECO:0000259" key="2">
    <source>
        <dbReference type="SMART" id="SM00597"/>
    </source>
</evidence>
<feature type="compositionally biased region" description="Polar residues" evidence="1">
    <location>
        <begin position="816"/>
        <end position="848"/>
    </location>
</feature>
<feature type="compositionally biased region" description="Basic and acidic residues" evidence="1">
    <location>
        <begin position="957"/>
        <end position="970"/>
    </location>
</feature>
<feature type="region of interest" description="Disordered" evidence="1">
    <location>
        <begin position="957"/>
        <end position="1030"/>
    </location>
</feature>
<comment type="caution">
    <text evidence="3">The sequence shown here is derived from an EMBL/GenBank/DDBJ whole genome shotgun (WGS) entry which is preliminary data.</text>
</comment>
<sequence length="1404" mass="158746">MSNNKRKTRDFYFSSTQKKHNSSHEQSNDADNQNVVLQSFDSQPSRVIDNEPVKISLINTHENISNENQQNVQYEEEINNETTGDTIDISRSCENPPAQPKLISYPKNHENRSFMSKWYEGRPWLEYSIEKNSTYCYYCRHFGAPTSSSNKKPQTDAFINNGFKNWKKALDKSKGFDQHLKSLGHILATSNYTLYQQRKQSQSNVINMIDKGRIEQIRRNRLRLIKIASALLLCSRQAIGIRGHDERESSSNKGNFIEILKWASSTDPIVKSIFEDITGNSTYLSPIIQNELIKIMADQVRRQITEKIKGKMFALLADESRDSGGNEQLSIVIRVVVPTNDNKYIIQEYFIGLIRLHEFDAQSLSKMIADYLIKYGIELQSCIAQCYDGASVMSGKCAGVQTILRQSHMPQGIYIHCHAHRLNLVIVDVHSYFISSSVTNEYYQQAQEKLALATSSKLKTWSDIRWDSRWSSVNAIMLNYESIVVALNDLIEEGDHRCIDARGILSAIQEPLFIVTMVILNKLFGSIKVLSDQLKSESLDYAESQFLILSVIDQLQNERNDTSFKSIYSAVLDFANKHGIDMNRKSKHRRSNTIPTRFKDAFITSTMGHRKEFLTEADYYENIYFPLIDAILVEMRDRFSPSNLAVLSSVSSMSPQSKSFLNYDQLLPLASHINCDQNHLFNELQVLQPMLQNKKLSNVNELYHEMIPLQEAFSNMMLMIKAALTIPVSSCTSFCNLDIINIVIVIYDLMARVKGTKPGSKTKSVEQRTRLPLALKPSNTTKSSTTTSNQTTSSLPPSTTPNQTISSLPSTTTISNETSSLPSTTTTFNEASSSLTMTENQTSAPRTNFNQVGLSTTVKKKKTKSISKSEIIIDHDSDSNQEQEFDLNISIDESGGLEQFLITPCIILYKKNMKKQSDLEQYIMEHISSYSKNICDFPGIKGNDEMKKEINELYRNHHSTSTRDDGHTKVPEINSINNNPNKQHGRSNYMNKKVDTKNTNVNSTNDTHNEPENEDVYLSSSEGESELPEEKNEINISSGGTKRRLIHWRGGAKNCGTFLLLTKEQEVKECVQSALAYARDHGTLMSGVQLKTLLDIQNVEITKDRAITLLEVISKNIEIVPNPYFISPISKRPVYQYYGARYELEEVAPIRYIPIPTGIAKQYAKKQDEKEKSNYDEKNEIEEVEKQSFISSVEHGDQGKADSNKKNRSLITSTSLDKENIVGEKESLLPIQSKSTKKSNNDLIYNDNNNVNTVTIEEQVSDANVNTPISYPDTHTIGSSTTDDANIEPLNDPISSVQSPPTSSHSSLNFSTSTPKTTSVKQSKNKNVLNKNVVTSRKISKRYSKRRSIFLRSKTKKKQQDLSGITSKRKQNDLDSCSTTSTTPSKKQKPADNEKKTTKSSMIT</sequence>
<feature type="compositionally biased region" description="Basic residues" evidence="1">
    <location>
        <begin position="1338"/>
        <end position="1357"/>
    </location>
</feature>
<dbReference type="SUPFAM" id="SSF53098">
    <property type="entry name" value="Ribonuclease H-like"/>
    <property type="match status" value="1"/>
</dbReference>
<reference evidence="3" key="1">
    <citation type="submission" date="2021-02" db="EMBL/GenBank/DDBJ databases">
        <authorList>
            <person name="Nowell W R."/>
        </authorList>
    </citation>
    <scope>NUCLEOTIDE SEQUENCE</scope>
</reference>
<dbReference type="EMBL" id="CAJOAX010004893">
    <property type="protein sequence ID" value="CAF3926043.1"/>
    <property type="molecule type" value="Genomic_DNA"/>
</dbReference>
<feature type="region of interest" description="Disordered" evidence="1">
    <location>
        <begin position="1"/>
        <end position="32"/>
    </location>
</feature>
<dbReference type="Proteomes" id="UP000663823">
    <property type="component" value="Unassembled WGS sequence"/>
</dbReference>
<evidence type="ECO:0000256" key="1">
    <source>
        <dbReference type="SAM" id="MobiDB-lite"/>
    </source>
</evidence>
<feature type="domain" description="TTF-type" evidence="2">
    <location>
        <begin position="110"/>
        <end position="211"/>
    </location>
</feature>
<dbReference type="PANTHER" id="PTHR45749">
    <property type="match status" value="1"/>
</dbReference>
<feature type="compositionally biased region" description="Low complexity" evidence="1">
    <location>
        <begin position="1293"/>
        <end position="1337"/>
    </location>
</feature>
<evidence type="ECO:0000313" key="3">
    <source>
        <dbReference type="EMBL" id="CAF3926043.1"/>
    </source>
</evidence>
<protein>
    <recommendedName>
        <fullName evidence="2">TTF-type domain-containing protein</fullName>
    </recommendedName>
</protein>
<dbReference type="InterPro" id="IPR006580">
    <property type="entry name" value="Znf_TTF"/>
</dbReference>
<dbReference type="InterPro" id="IPR025398">
    <property type="entry name" value="DUF4371"/>
</dbReference>
<dbReference type="InterPro" id="IPR012337">
    <property type="entry name" value="RNaseH-like_sf"/>
</dbReference>
<gene>
    <name evidence="3" type="ORF">OTI717_LOCUS25085</name>
</gene>
<feature type="region of interest" description="Disordered" evidence="1">
    <location>
        <begin position="1264"/>
        <end position="1404"/>
    </location>
</feature>
<organism evidence="3 4">
    <name type="scientific">Rotaria sordida</name>
    <dbReference type="NCBI Taxonomy" id="392033"/>
    <lineage>
        <taxon>Eukaryota</taxon>
        <taxon>Metazoa</taxon>
        <taxon>Spiralia</taxon>
        <taxon>Gnathifera</taxon>
        <taxon>Rotifera</taxon>
        <taxon>Eurotatoria</taxon>
        <taxon>Bdelloidea</taxon>
        <taxon>Philodinida</taxon>
        <taxon>Philodinidae</taxon>
        <taxon>Rotaria</taxon>
    </lineage>
</organism>
<name>A0A819JDS8_9BILA</name>
<feature type="compositionally biased region" description="Basic and acidic residues" evidence="1">
    <location>
        <begin position="1194"/>
        <end position="1205"/>
    </location>
</feature>
<dbReference type="PANTHER" id="PTHR45749:SF37">
    <property type="entry name" value="OS05G0311600 PROTEIN"/>
    <property type="match status" value="1"/>
</dbReference>
<feature type="compositionally biased region" description="Basic and acidic residues" evidence="1">
    <location>
        <begin position="1165"/>
        <end position="1178"/>
    </location>
</feature>
<proteinExistence type="predicted"/>
<evidence type="ECO:0000313" key="4">
    <source>
        <dbReference type="Proteomes" id="UP000663823"/>
    </source>
</evidence>
<feature type="compositionally biased region" description="Polar residues" evidence="1">
    <location>
        <begin position="974"/>
        <end position="990"/>
    </location>
</feature>
<dbReference type="SMART" id="SM00597">
    <property type="entry name" value="ZnF_TTF"/>
    <property type="match status" value="1"/>
</dbReference>
<feature type="compositionally biased region" description="Low complexity" evidence="1">
    <location>
        <begin position="1376"/>
        <end position="1385"/>
    </location>
</feature>
<feature type="compositionally biased region" description="Low complexity" evidence="1">
    <location>
        <begin position="775"/>
        <end position="815"/>
    </location>
</feature>
<accession>A0A819JDS8</accession>